<keyword evidence="2 5" id="KW-0808">Transferase</keyword>
<dbReference type="InterPro" id="IPR007472">
    <property type="entry name" value="N-end_Aminoacyl_Trfase_C"/>
</dbReference>
<dbReference type="EMBL" id="GBYB01011247">
    <property type="protein sequence ID" value="JAG81014.1"/>
    <property type="molecule type" value="Transcribed_RNA"/>
</dbReference>
<dbReference type="InterPro" id="IPR017137">
    <property type="entry name" value="Arg-tRNA-P_Trfase_1_euk"/>
</dbReference>
<keyword evidence="4 5" id="KW-0012">Acyltransferase</keyword>
<dbReference type="InterPro" id="IPR007471">
    <property type="entry name" value="N-end_Aminoacyl_Trfase_N"/>
</dbReference>
<dbReference type="KEGG" id="fas:105266652"/>
<gene>
    <name evidence="9 11" type="primary">Ate1</name>
    <name evidence="9" type="ORF">g.47610</name>
</gene>
<dbReference type="GeneID" id="105266652"/>
<dbReference type="Pfam" id="PF04376">
    <property type="entry name" value="ATE_N"/>
    <property type="match status" value="1"/>
</dbReference>
<evidence type="ECO:0000256" key="3">
    <source>
        <dbReference type="ARBA" id="ARBA00022786"/>
    </source>
</evidence>
<dbReference type="Proteomes" id="UP000694866">
    <property type="component" value="Unplaced"/>
</dbReference>
<dbReference type="EC" id="2.3.2.8" evidence="5"/>
<feature type="region of interest" description="Disordered" evidence="6">
    <location>
        <begin position="186"/>
        <end position="223"/>
    </location>
</feature>
<evidence type="ECO:0000313" key="11">
    <source>
        <dbReference type="RefSeq" id="XP_011303289.1"/>
    </source>
</evidence>
<evidence type="ECO:0000313" key="10">
    <source>
        <dbReference type="Proteomes" id="UP000694866"/>
    </source>
</evidence>
<dbReference type="AlphaFoldDB" id="A0A0C9RDR6"/>
<protein>
    <recommendedName>
        <fullName evidence="5">Arginyl-tRNA--protein transferase 1</fullName>
        <shortName evidence="5">Arginyltransferase 1</shortName>
        <shortName evidence="5">R-transferase 1</shortName>
        <ecNumber evidence="5">2.3.2.8</ecNumber>
    </recommendedName>
    <alternativeName>
        <fullName evidence="5">Arginine-tRNA--protein transferase 1</fullName>
    </alternativeName>
</protein>
<evidence type="ECO:0000256" key="2">
    <source>
        <dbReference type="ARBA" id="ARBA00022679"/>
    </source>
</evidence>
<sequence>MASNELSIVEYLYDSGTIKHACGYCEKKSSYKRDEEKTEIILGMWAESLTVDNYQSLIDRGWRRSGRYCYIPRNIETCCPMYTIRCNALDFVVSKSQKIIIKRMTKFLKDGERMIEEESRTKKKSDKDELHGIGACSNAELPEEEFAEYSARAHKNILQNEPMMLATNCEKRLSQCPEDVIKSKIKRESSQDHDSPPSHPMVPSKLSQPTEIPPNRDGMPRKKKLMRIERARSRLLAQGKTLEEIEDFYRKKKMPTGAKSIEELLSTVEDGQNKLEIKLIRVSSEEFYNTFDESFKLFKKYQEAVHHDKPEDQTKKSFSNFLGPSRLIHRSVRRGPPMGYGPFHQQYRLNGKLIAVGVIDILPYCVSSVYLFYDPEYSFLSLGTFSSLIEVRLVRELYKSASDLKYYYMGYYIHEIPKMRYKAKMTPSFLLCPETYTWHPIAKCTPKLDRQKYSRLNEDVYALDEDGEMSAEDIRQVRVLYRGESLKLYGEVQKIRHLKGERDDVEKVKLYAKLVGKTCAKSMSLILT</sequence>
<dbReference type="OrthoDB" id="74183at2759"/>
<dbReference type="InterPro" id="IPR030700">
    <property type="entry name" value="N-end_Aminoacyl_Trfase"/>
</dbReference>
<dbReference type="PANTHER" id="PTHR21367">
    <property type="entry name" value="ARGININE-TRNA-PROTEIN TRANSFERASE 1"/>
    <property type="match status" value="1"/>
</dbReference>
<comment type="catalytic activity">
    <reaction evidence="5">
        <text>an N-terminal L-alpha-aminoacyl-[protein] + L-arginyl-tRNA(Arg) = an N-terminal L-arginyl-L-aminoacyl-[protein] + tRNA(Arg) + H(+)</text>
        <dbReference type="Rhea" id="RHEA:10208"/>
        <dbReference type="Rhea" id="RHEA-COMP:9658"/>
        <dbReference type="Rhea" id="RHEA-COMP:9673"/>
        <dbReference type="Rhea" id="RHEA-COMP:10636"/>
        <dbReference type="Rhea" id="RHEA-COMP:10638"/>
        <dbReference type="ChEBI" id="CHEBI:15378"/>
        <dbReference type="ChEBI" id="CHEBI:78442"/>
        <dbReference type="ChEBI" id="CHEBI:78513"/>
        <dbReference type="ChEBI" id="CHEBI:78597"/>
        <dbReference type="ChEBI" id="CHEBI:83562"/>
        <dbReference type="EC" id="2.3.2.8"/>
    </reaction>
</comment>
<comment type="function">
    <text evidence="5">Involved in the post-translational conjugation of arginine to the N-terminal aspartate or glutamate of a protein. This arginylation is required for degradation of the protein via the ubiquitin pathway.</text>
</comment>
<dbReference type="RefSeq" id="XP_011303289.1">
    <property type="nucleotide sequence ID" value="XM_011304987.1"/>
</dbReference>
<evidence type="ECO:0000256" key="4">
    <source>
        <dbReference type="ARBA" id="ARBA00023315"/>
    </source>
</evidence>
<dbReference type="GO" id="GO:0004057">
    <property type="term" value="F:arginyl-tRNA--protein transferase activity"/>
    <property type="evidence" value="ECO:0007669"/>
    <property type="project" value="UniProtKB-EC"/>
</dbReference>
<evidence type="ECO:0000259" key="8">
    <source>
        <dbReference type="Pfam" id="PF04377"/>
    </source>
</evidence>
<dbReference type="GO" id="GO:0005737">
    <property type="term" value="C:cytoplasm"/>
    <property type="evidence" value="ECO:0007669"/>
    <property type="project" value="TreeGrafter"/>
</dbReference>
<feature type="domain" description="N-end aminoacyl transferase N-terminal" evidence="7">
    <location>
        <begin position="20"/>
        <end position="98"/>
    </location>
</feature>
<organism evidence="9">
    <name type="scientific">Fopius arisanus</name>
    <dbReference type="NCBI Taxonomy" id="64838"/>
    <lineage>
        <taxon>Eukaryota</taxon>
        <taxon>Metazoa</taxon>
        <taxon>Ecdysozoa</taxon>
        <taxon>Arthropoda</taxon>
        <taxon>Hexapoda</taxon>
        <taxon>Insecta</taxon>
        <taxon>Pterygota</taxon>
        <taxon>Neoptera</taxon>
        <taxon>Endopterygota</taxon>
        <taxon>Hymenoptera</taxon>
        <taxon>Apocrita</taxon>
        <taxon>Ichneumonoidea</taxon>
        <taxon>Braconidae</taxon>
        <taxon>Opiinae</taxon>
        <taxon>Fopius</taxon>
    </lineage>
</organism>
<reference evidence="11" key="2">
    <citation type="submission" date="2025-04" db="UniProtKB">
        <authorList>
            <consortium name="RefSeq"/>
        </authorList>
    </citation>
    <scope>IDENTIFICATION</scope>
    <source>
        <strain evidence="11">USDA-PBARC FA_bdor</strain>
        <tissue evidence="11">Whole organism</tissue>
    </source>
</reference>
<dbReference type="SUPFAM" id="SSF55729">
    <property type="entry name" value="Acyl-CoA N-acyltransferases (Nat)"/>
    <property type="match status" value="1"/>
</dbReference>
<feature type="domain" description="N-end rule aminoacyl transferase C-terminal" evidence="8">
    <location>
        <begin position="293"/>
        <end position="432"/>
    </location>
</feature>
<reference evidence="9" key="1">
    <citation type="submission" date="2015-01" db="EMBL/GenBank/DDBJ databases">
        <title>Transcriptome Assembly of Fopius arisanus.</title>
        <authorList>
            <person name="Geib S."/>
        </authorList>
    </citation>
    <scope>NUCLEOTIDE SEQUENCE</scope>
</reference>
<feature type="compositionally biased region" description="Basic and acidic residues" evidence="6">
    <location>
        <begin position="186"/>
        <end position="196"/>
    </location>
</feature>
<proteinExistence type="inferred from homology"/>
<evidence type="ECO:0000259" key="7">
    <source>
        <dbReference type="Pfam" id="PF04376"/>
    </source>
</evidence>
<evidence type="ECO:0000256" key="1">
    <source>
        <dbReference type="ARBA" id="ARBA00009991"/>
    </source>
</evidence>
<name>A0A0C9RDR6_9HYME</name>
<accession>A0A9R1T4U9</accession>
<dbReference type="InterPro" id="IPR016181">
    <property type="entry name" value="Acyl_CoA_acyltransferase"/>
</dbReference>
<accession>A0A0C9RDR6</accession>
<dbReference type="Pfam" id="PF04377">
    <property type="entry name" value="ATE_C"/>
    <property type="match status" value="1"/>
</dbReference>
<dbReference type="PANTHER" id="PTHR21367:SF1">
    <property type="entry name" value="ARGINYL-TRNA--PROTEIN TRANSFERASE 1"/>
    <property type="match status" value="1"/>
</dbReference>
<keyword evidence="10" id="KW-1185">Reference proteome</keyword>
<evidence type="ECO:0000256" key="6">
    <source>
        <dbReference type="SAM" id="MobiDB-lite"/>
    </source>
</evidence>
<evidence type="ECO:0000256" key="5">
    <source>
        <dbReference type="PIRNR" id="PIRNR037207"/>
    </source>
</evidence>
<evidence type="ECO:0000313" key="9">
    <source>
        <dbReference type="EMBL" id="JAG81014.1"/>
    </source>
</evidence>
<keyword evidence="3 5" id="KW-0833">Ubl conjugation pathway</keyword>
<comment type="similarity">
    <text evidence="1 5">Belongs to the R-transferase family.</text>
</comment>
<dbReference type="PIRSF" id="PIRSF037207">
    <property type="entry name" value="ATE1_euk"/>
    <property type="match status" value="1"/>
</dbReference>
<dbReference type="CTD" id="11101"/>